<name>A0AAE3LJX6_9BACT</name>
<organism evidence="10 11">
    <name type="scientific">Haoranjiania flava</name>
    <dbReference type="NCBI Taxonomy" id="1856322"/>
    <lineage>
        <taxon>Bacteria</taxon>
        <taxon>Pseudomonadati</taxon>
        <taxon>Bacteroidota</taxon>
        <taxon>Chitinophagia</taxon>
        <taxon>Chitinophagales</taxon>
        <taxon>Chitinophagaceae</taxon>
        <taxon>Haoranjiania</taxon>
    </lineage>
</organism>
<keyword evidence="6 8" id="KW-0472">Membrane</keyword>
<feature type="transmembrane region" description="Helical" evidence="8">
    <location>
        <begin position="56"/>
        <end position="77"/>
    </location>
</feature>
<dbReference type="GO" id="GO:0015744">
    <property type="term" value="P:succinate transport"/>
    <property type="evidence" value="ECO:0007669"/>
    <property type="project" value="TreeGrafter"/>
</dbReference>
<keyword evidence="11" id="KW-1185">Reference proteome</keyword>
<dbReference type="InterPro" id="IPR024528">
    <property type="entry name" value="ThrE_2"/>
</dbReference>
<evidence type="ECO:0000256" key="7">
    <source>
        <dbReference type="ARBA" id="ARBA00034125"/>
    </source>
</evidence>
<evidence type="ECO:0000256" key="1">
    <source>
        <dbReference type="ARBA" id="ARBA00004651"/>
    </source>
</evidence>
<keyword evidence="2" id="KW-1003">Cell membrane</keyword>
<evidence type="ECO:0000256" key="6">
    <source>
        <dbReference type="ARBA" id="ARBA00023136"/>
    </source>
</evidence>
<accession>A0AAE3LJX6</accession>
<protein>
    <submittedName>
        <fullName evidence="10">Threonine/serine exporter family protein</fullName>
    </submittedName>
</protein>
<dbReference type="GO" id="GO:0005886">
    <property type="term" value="C:plasma membrane"/>
    <property type="evidence" value="ECO:0007669"/>
    <property type="project" value="UniProtKB-SubCell"/>
</dbReference>
<gene>
    <name evidence="10" type="ORF">OD355_06845</name>
</gene>
<dbReference type="AlphaFoldDB" id="A0AAE3LJX6"/>
<dbReference type="Proteomes" id="UP001209317">
    <property type="component" value="Unassembled WGS sequence"/>
</dbReference>
<dbReference type="PANTHER" id="PTHR34390">
    <property type="entry name" value="UPF0442 PROTEIN YJJB-RELATED"/>
    <property type="match status" value="1"/>
</dbReference>
<feature type="transmembrane region" description="Helical" evidence="8">
    <location>
        <begin position="32"/>
        <end position="50"/>
    </location>
</feature>
<keyword evidence="4 8" id="KW-0812">Transmembrane</keyword>
<dbReference type="RefSeq" id="WP_263037713.1">
    <property type="nucleotide sequence ID" value="NZ_JAOTPL010000007.1"/>
</dbReference>
<feature type="transmembrane region" description="Helical" evidence="8">
    <location>
        <begin position="131"/>
        <end position="152"/>
    </location>
</feature>
<evidence type="ECO:0000256" key="4">
    <source>
        <dbReference type="ARBA" id="ARBA00022692"/>
    </source>
</evidence>
<evidence type="ECO:0000256" key="8">
    <source>
        <dbReference type="SAM" id="Phobius"/>
    </source>
</evidence>
<feature type="domain" description="Threonine/Serine exporter ThrE" evidence="9">
    <location>
        <begin position="11"/>
        <end position="149"/>
    </location>
</feature>
<keyword evidence="3" id="KW-0997">Cell inner membrane</keyword>
<evidence type="ECO:0000256" key="2">
    <source>
        <dbReference type="ARBA" id="ARBA00022475"/>
    </source>
</evidence>
<comment type="similarity">
    <text evidence="7">Belongs to the ThrE exporter (TC 2.A.79) family.</text>
</comment>
<sequence>MDNILLLMLKDFAFAFLVAIGFGSLFHTPRKVLMIAGLLGGLGHSIRFLLHQGFDFGLITSTMCGTAIIGLLGIVFAHRAHTPPVVFTMPACITMIPGLYAYRTMLGLIRLTDETGLNQSPNELHDTLHNFVLTASLLFTLAIGISISVLLFRQSSVKTIKPPAIPKLKKKE</sequence>
<keyword evidence="5 8" id="KW-1133">Transmembrane helix</keyword>
<comment type="caution">
    <text evidence="10">The sequence shown here is derived from an EMBL/GenBank/DDBJ whole genome shotgun (WGS) entry which is preliminary data.</text>
</comment>
<feature type="transmembrane region" description="Helical" evidence="8">
    <location>
        <begin position="6"/>
        <end position="25"/>
    </location>
</feature>
<dbReference type="InterPro" id="IPR050539">
    <property type="entry name" value="ThrE_Dicarb/AminoAcid_Exp"/>
</dbReference>
<evidence type="ECO:0000313" key="10">
    <source>
        <dbReference type="EMBL" id="MCU7694227.1"/>
    </source>
</evidence>
<dbReference type="EMBL" id="JAOTPL010000007">
    <property type="protein sequence ID" value="MCU7694227.1"/>
    <property type="molecule type" value="Genomic_DNA"/>
</dbReference>
<dbReference type="Pfam" id="PF12821">
    <property type="entry name" value="ThrE_2"/>
    <property type="match status" value="1"/>
</dbReference>
<evidence type="ECO:0000256" key="5">
    <source>
        <dbReference type="ARBA" id="ARBA00022989"/>
    </source>
</evidence>
<evidence type="ECO:0000259" key="9">
    <source>
        <dbReference type="Pfam" id="PF12821"/>
    </source>
</evidence>
<feature type="transmembrane region" description="Helical" evidence="8">
    <location>
        <begin position="84"/>
        <end position="102"/>
    </location>
</feature>
<reference evidence="10" key="1">
    <citation type="submission" date="2022-10" db="EMBL/GenBank/DDBJ databases">
        <authorList>
            <person name="Kim H.S."/>
            <person name="Kim J.-S."/>
            <person name="Suh M.K."/>
            <person name="Eom M.K."/>
            <person name="Lee J.-S."/>
        </authorList>
    </citation>
    <scope>NUCLEOTIDE SEQUENCE</scope>
    <source>
        <strain evidence="10">LIP-5</strain>
    </source>
</reference>
<proteinExistence type="inferred from homology"/>
<comment type="subcellular location">
    <subcellularLocation>
        <location evidence="1">Cell membrane</location>
        <topology evidence="1">Multi-pass membrane protein</topology>
    </subcellularLocation>
</comment>
<dbReference type="PANTHER" id="PTHR34390:SF1">
    <property type="entry name" value="SUCCINATE TRANSPORTER SUBUNIT YJJB-RELATED"/>
    <property type="match status" value="1"/>
</dbReference>
<evidence type="ECO:0000256" key="3">
    <source>
        <dbReference type="ARBA" id="ARBA00022519"/>
    </source>
</evidence>
<evidence type="ECO:0000313" key="11">
    <source>
        <dbReference type="Proteomes" id="UP001209317"/>
    </source>
</evidence>